<dbReference type="Proteomes" id="UP000034543">
    <property type="component" value="Unassembled WGS sequence"/>
</dbReference>
<dbReference type="Gene3D" id="3.30.300.20">
    <property type="match status" value="1"/>
</dbReference>
<accession>A0A0G1CJ08</accession>
<keyword evidence="6" id="KW-0472">Membrane</keyword>
<dbReference type="PRINTS" id="PR00326">
    <property type="entry name" value="GTP1OBG"/>
</dbReference>
<evidence type="ECO:0000256" key="1">
    <source>
        <dbReference type="ARBA" id="ARBA00007921"/>
    </source>
</evidence>
<evidence type="ECO:0000256" key="5">
    <source>
        <dbReference type="ARBA" id="ARBA00023134"/>
    </source>
</evidence>
<evidence type="ECO:0000256" key="3">
    <source>
        <dbReference type="ARBA" id="ARBA00022741"/>
    </source>
</evidence>
<dbReference type="InterPro" id="IPR009019">
    <property type="entry name" value="KH_sf_prok-type"/>
</dbReference>
<evidence type="ECO:0000259" key="9">
    <source>
        <dbReference type="PROSITE" id="PS50823"/>
    </source>
</evidence>
<protein>
    <recommendedName>
        <fullName evidence="2 6">GTPase Era</fullName>
    </recommendedName>
</protein>
<dbReference type="PANTHER" id="PTHR42698">
    <property type="entry name" value="GTPASE ERA"/>
    <property type="match status" value="1"/>
</dbReference>
<sequence>MKKAGVVLLVGRPNTGKSTLLNNLLGRKVAITSPKPQTTRFPIEAVYEDERGQIIFIDTPGVFAKVEDQLGAAINEEATQAIQGQADVVVYIIDPTRKRDQEENRTLGLVRKLSAPKILVVNKTDQAQEYLADYAFLENEFDTILQISALKRKNLNRLFDAIFKYLPVQKPLVKTDDLVQPALNLDSKLYIAELIREKAFLNLREEVPYTVHTVVDEISERPNGDLYIRGRIITTHDRYKIMIVGKSGAMIREIGMATRKELEIASGKKVYVDLTVEVNPHWMESV</sequence>
<dbReference type="GO" id="GO:0000028">
    <property type="term" value="P:ribosomal small subunit assembly"/>
    <property type="evidence" value="ECO:0007669"/>
    <property type="project" value="TreeGrafter"/>
</dbReference>
<dbReference type="Pfam" id="PF07650">
    <property type="entry name" value="KH_2"/>
    <property type="match status" value="1"/>
</dbReference>
<dbReference type="Gene3D" id="3.40.50.300">
    <property type="entry name" value="P-loop containing nucleotide triphosphate hydrolases"/>
    <property type="match status" value="1"/>
</dbReference>
<feature type="binding site" evidence="6">
    <location>
        <begin position="58"/>
        <end position="62"/>
    </location>
    <ligand>
        <name>GTP</name>
        <dbReference type="ChEBI" id="CHEBI:37565"/>
    </ligand>
</feature>
<keyword evidence="6" id="KW-0963">Cytoplasm</keyword>
<comment type="subunit">
    <text evidence="6">Monomer.</text>
</comment>
<evidence type="ECO:0000256" key="2">
    <source>
        <dbReference type="ARBA" id="ARBA00020484"/>
    </source>
</evidence>
<dbReference type="HAMAP" id="MF_00367">
    <property type="entry name" value="GTPase_Era"/>
    <property type="match status" value="1"/>
</dbReference>
<comment type="similarity">
    <text evidence="1 6 7 8">Belongs to the TRAFAC class TrmE-Era-EngA-EngB-Septin-like GTPase superfamily. Era GTPase family.</text>
</comment>
<dbReference type="InterPro" id="IPR004044">
    <property type="entry name" value="KH_dom_type_2"/>
</dbReference>
<dbReference type="GO" id="GO:0003924">
    <property type="term" value="F:GTPase activity"/>
    <property type="evidence" value="ECO:0007669"/>
    <property type="project" value="UniProtKB-UniRule"/>
</dbReference>
<dbReference type="InterPro" id="IPR005225">
    <property type="entry name" value="Small_GTP-bd"/>
</dbReference>
<evidence type="ECO:0000256" key="8">
    <source>
        <dbReference type="RuleBase" id="RU003761"/>
    </source>
</evidence>
<dbReference type="NCBIfam" id="TIGR00436">
    <property type="entry name" value="era"/>
    <property type="match status" value="1"/>
</dbReference>
<dbReference type="GO" id="GO:0070181">
    <property type="term" value="F:small ribosomal subunit rRNA binding"/>
    <property type="evidence" value="ECO:0007669"/>
    <property type="project" value="UniProtKB-UniRule"/>
</dbReference>
<comment type="function">
    <text evidence="6">An essential GTPase that binds both GDP and GTP, with rapid nucleotide exchange. Plays a role in 16S rRNA processing and 30S ribosomal subunit biogenesis and possibly also in cell cycle regulation and energy metabolism.</text>
</comment>
<dbReference type="GO" id="GO:0005886">
    <property type="term" value="C:plasma membrane"/>
    <property type="evidence" value="ECO:0007669"/>
    <property type="project" value="UniProtKB-SubCell"/>
</dbReference>
<evidence type="ECO:0000256" key="7">
    <source>
        <dbReference type="PROSITE-ProRule" id="PRU01050"/>
    </source>
</evidence>
<keyword evidence="3 6" id="KW-0547">Nucleotide-binding</keyword>
<feature type="domain" description="Era-type G" evidence="10">
    <location>
        <begin position="3"/>
        <end position="168"/>
    </location>
</feature>
<comment type="subcellular location">
    <subcellularLocation>
        <location evidence="6">Cytoplasm</location>
    </subcellularLocation>
    <subcellularLocation>
        <location evidence="6">Cell membrane</location>
        <topology evidence="6">Peripheral membrane protein</topology>
    </subcellularLocation>
</comment>
<feature type="region of interest" description="G1" evidence="7">
    <location>
        <begin position="11"/>
        <end position="18"/>
    </location>
</feature>
<dbReference type="STRING" id="1618436.UV59_C0007G0060"/>
<dbReference type="AlphaFoldDB" id="A0A0G1CJ08"/>
<feature type="region of interest" description="G5" evidence="7">
    <location>
        <begin position="147"/>
        <end position="149"/>
    </location>
</feature>
<dbReference type="CDD" id="cd04163">
    <property type="entry name" value="Era"/>
    <property type="match status" value="1"/>
</dbReference>
<dbReference type="InterPro" id="IPR027417">
    <property type="entry name" value="P-loop_NTPase"/>
</dbReference>
<proteinExistence type="inferred from homology"/>
<dbReference type="InterPro" id="IPR030388">
    <property type="entry name" value="G_ERA_dom"/>
</dbReference>
<dbReference type="EMBL" id="LCFB01000007">
    <property type="protein sequence ID" value="KKS85477.1"/>
    <property type="molecule type" value="Genomic_DNA"/>
</dbReference>
<gene>
    <name evidence="6" type="primary">era</name>
    <name evidence="11" type="ORF">UV59_C0007G0060</name>
</gene>
<keyword evidence="6" id="KW-0699">rRNA-binding</keyword>
<dbReference type="NCBIfam" id="NF000908">
    <property type="entry name" value="PRK00089.1"/>
    <property type="match status" value="1"/>
</dbReference>
<dbReference type="CDD" id="cd22534">
    <property type="entry name" value="KH-II_Era"/>
    <property type="match status" value="1"/>
</dbReference>
<dbReference type="PROSITE" id="PS51713">
    <property type="entry name" value="G_ERA"/>
    <property type="match status" value="1"/>
</dbReference>
<comment type="caution">
    <text evidence="11">The sequence shown here is derived from an EMBL/GenBank/DDBJ whole genome shotgun (WGS) entry which is preliminary data.</text>
</comment>
<keyword evidence="6" id="KW-0690">Ribosome biogenesis</keyword>
<keyword evidence="6" id="KW-1003">Cell membrane</keyword>
<dbReference type="PATRIC" id="fig|1618436.3.peg.440"/>
<dbReference type="SUPFAM" id="SSF54814">
    <property type="entry name" value="Prokaryotic type KH domain (KH-domain type II)"/>
    <property type="match status" value="1"/>
</dbReference>
<keyword evidence="4 6" id="KW-0694">RNA-binding</keyword>
<dbReference type="InterPro" id="IPR015946">
    <property type="entry name" value="KH_dom-like_a/b"/>
</dbReference>
<name>A0A0G1CJ08_9BACT</name>
<evidence type="ECO:0000313" key="11">
    <source>
        <dbReference type="EMBL" id="KKS85477.1"/>
    </source>
</evidence>
<feature type="region of interest" description="G2" evidence="7">
    <location>
        <begin position="37"/>
        <end position="41"/>
    </location>
</feature>
<dbReference type="SUPFAM" id="SSF52540">
    <property type="entry name" value="P-loop containing nucleoside triphosphate hydrolases"/>
    <property type="match status" value="1"/>
</dbReference>
<dbReference type="GO" id="GO:0043024">
    <property type="term" value="F:ribosomal small subunit binding"/>
    <property type="evidence" value="ECO:0007669"/>
    <property type="project" value="TreeGrafter"/>
</dbReference>
<dbReference type="GO" id="GO:0005525">
    <property type="term" value="F:GTP binding"/>
    <property type="evidence" value="ECO:0007669"/>
    <property type="project" value="UniProtKB-UniRule"/>
</dbReference>
<feature type="binding site" evidence="6">
    <location>
        <begin position="11"/>
        <end position="18"/>
    </location>
    <ligand>
        <name>GTP</name>
        <dbReference type="ChEBI" id="CHEBI:37565"/>
    </ligand>
</feature>
<dbReference type="Pfam" id="PF01926">
    <property type="entry name" value="MMR_HSR1"/>
    <property type="match status" value="1"/>
</dbReference>
<organism evidence="11 12">
    <name type="scientific">Candidatus Gottesmanbacteria bacterium GW2011_GWA1_43_11</name>
    <dbReference type="NCBI Taxonomy" id="1618436"/>
    <lineage>
        <taxon>Bacteria</taxon>
        <taxon>Candidatus Gottesmaniibacteriota</taxon>
    </lineage>
</organism>
<feature type="domain" description="KH type-2" evidence="9">
    <location>
        <begin position="203"/>
        <end position="280"/>
    </location>
</feature>
<dbReference type="InterPro" id="IPR005662">
    <property type="entry name" value="GTPase_Era-like"/>
</dbReference>
<dbReference type="InterPro" id="IPR006073">
    <property type="entry name" value="GTP-bd"/>
</dbReference>
<reference evidence="11 12" key="1">
    <citation type="journal article" date="2015" name="Nature">
        <title>rRNA introns, odd ribosomes, and small enigmatic genomes across a large radiation of phyla.</title>
        <authorList>
            <person name="Brown C.T."/>
            <person name="Hug L.A."/>
            <person name="Thomas B.C."/>
            <person name="Sharon I."/>
            <person name="Castelle C.J."/>
            <person name="Singh A."/>
            <person name="Wilkins M.J."/>
            <person name="Williams K.H."/>
            <person name="Banfield J.F."/>
        </authorList>
    </citation>
    <scope>NUCLEOTIDE SEQUENCE [LARGE SCALE GENOMIC DNA]</scope>
</reference>
<keyword evidence="5 6" id="KW-0342">GTP-binding</keyword>
<feature type="binding site" evidence="6">
    <location>
        <begin position="122"/>
        <end position="125"/>
    </location>
    <ligand>
        <name>GTP</name>
        <dbReference type="ChEBI" id="CHEBI:37565"/>
    </ligand>
</feature>
<dbReference type="GO" id="GO:0005829">
    <property type="term" value="C:cytosol"/>
    <property type="evidence" value="ECO:0007669"/>
    <property type="project" value="TreeGrafter"/>
</dbReference>
<feature type="region of interest" description="G3" evidence="7">
    <location>
        <begin position="58"/>
        <end position="61"/>
    </location>
</feature>
<evidence type="ECO:0000259" key="10">
    <source>
        <dbReference type="PROSITE" id="PS51713"/>
    </source>
</evidence>
<feature type="region of interest" description="G4" evidence="7">
    <location>
        <begin position="122"/>
        <end position="125"/>
    </location>
</feature>
<evidence type="ECO:0000256" key="4">
    <source>
        <dbReference type="ARBA" id="ARBA00022884"/>
    </source>
</evidence>
<dbReference type="NCBIfam" id="TIGR00231">
    <property type="entry name" value="small_GTP"/>
    <property type="match status" value="1"/>
</dbReference>
<dbReference type="PROSITE" id="PS50823">
    <property type="entry name" value="KH_TYPE_2"/>
    <property type="match status" value="1"/>
</dbReference>
<evidence type="ECO:0000313" key="12">
    <source>
        <dbReference type="Proteomes" id="UP000034543"/>
    </source>
</evidence>
<evidence type="ECO:0000256" key="6">
    <source>
        <dbReference type="HAMAP-Rule" id="MF_00367"/>
    </source>
</evidence>
<dbReference type="PANTHER" id="PTHR42698:SF1">
    <property type="entry name" value="GTPASE ERA, MITOCHONDRIAL"/>
    <property type="match status" value="1"/>
</dbReference>